<dbReference type="SUPFAM" id="SSF49464">
    <property type="entry name" value="Carboxypeptidase regulatory domain-like"/>
    <property type="match status" value="1"/>
</dbReference>
<dbReference type="Gene3D" id="2.170.130.10">
    <property type="entry name" value="TonB-dependent receptor, plug domain"/>
    <property type="match status" value="1"/>
</dbReference>
<protein>
    <submittedName>
        <fullName evidence="3">TonB-dependent receptor</fullName>
    </submittedName>
</protein>
<keyword evidence="1" id="KW-1134">Transmembrane beta strand</keyword>
<dbReference type="Proteomes" id="UP000618754">
    <property type="component" value="Unassembled WGS sequence"/>
</dbReference>
<keyword evidence="3" id="KW-0675">Receptor</keyword>
<dbReference type="InterPro" id="IPR008969">
    <property type="entry name" value="CarboxyPept-like_regulatory"/>
</dbReference>
<organism evidence="3 4">
    <name type="scientific">Mucilaginibacter rigui</name>
    <dbReference type="NCBI Taxonomy" id="534635"/>
    <lineage>
        <taxon>Bacteria</taxon>
        <taxon>Pseudomonadati</taxon>
        <taxon>Bacteroidota</taxon>
        <taxon>Sphingobacteriia</taxon>
        <taxon>Sphingobacteriales</taxon>
        <taxon>Sphingobacteriaceae</taxon>
        <taxon>Mucilaginibacter</taxon>
    </lineage>
</organism>
<comment type="caution">
    <text evidence="3">The sequence shown here is derived from an EMBL/GenBank/DDBJ whole genome shotgun (WGS) entry which is preliminary data.</text>
</comment>
<keyword evidence="1" id="KW-0998">Cell outer membrane</keyword>
<evidence type="ECO:0000256" key="1">
    <source>
        <dbReference type="PROSITE-ProRule" id="PRU01360"/>
    </source>
</evidence>
<dbReference type="InterPro" id="IPR039426">
    <property type="entry name" value="TonB-dep_rcpt-like"/>
</dbReference>
<dbReference type="EMBL" id="JACWMW010000003">
    <property type="protein sequence ID" value="MBD1386811.1"/>
    <property type="molecule type" value="Genomic_DNA"/>
</dbReference>
<dbReference type="Pfam" id="PF13715">
    <property type="entry name" value="CarbopepD_reg_2"/>
    <property type="match status" value="1"/>
</dbReference>
<dbReference type="RefSeq" id="WP_191176635.1">
    <property type="nucleotide sequence ID" value="NZ_JACWMW010000003.1"/>
</dbReference>
<dbReference type="NCBIfam" id="TIGR04057">
    <property type="entry name" value="SusC_RagA_signa"/>
    <property type="match status" value="1"/>
</dbReference>
<dbReference type="InterPro" id="IPR023997">
    <property type="entry name" value="TonB-dep_OMP_SusC/RagA_CS"/>
</dbReference>
<name>A0ABR7X8A0_9SPHI</name>
<sequence length="1047" mass="116068">MRKIILLPIIMLLLPAVLFAQNRVITGTVKDGNGVLPGATVVEKGMPQNIAIVSTGGKFTITLKGSAEVIIVKFIGYVQQEVKVADKSSVDVILQSSSQDMNEVVILGYQPKKRITNTGSASQISAADVRTVPTANVQNTLSGRLPGFFSQQTSGQPGRDAASFYIRGLSSINGSNTPLIIVDDVEYQADQLQQINVNEIETITILKDASTTAIYGVKGANGVLVVTTRRGKVGAPTVNLRMETGVQSPTKIPKFLNSYQSALLINEAETNYNKAYNQPNGGLSFTPADLEAFRTGSDPYGHPDVNWYKAILKDYTSQSNTNLDISGGTNVIKYFITGGLFTQNGLLRNFSDPQNEINSDYNYNRYNFRSNLDLKANKNLSVRLDLSARFGTVNQPHSQNILGEIYDYTKVTPFSAPFLNPNGSYAYAYSQFNTFSLKNTPQQYATINARLANGGYDRSTRTDFNSLFDISEKLDDITKGLAITGRVSYSSIEQYTKQLYRYNSSGSFSYNPPSYHYNPVNDTYTLDPRGKYVLSDYNLAGNTDTYITRLNLQGFMTYDRIFAGDHHVNALLLYNQYQDNSQADPPSKFSGQSIKVGYGYKDKYLIDFNGGYNGTDRFASVHRFGFFPAVSIGYNIANEDYFRKNVSFVQYLKLRASYGKVGSDAIGGSRYIYSQFYNKNNFSYPNDYSFGTSHNPAGAIYEGTLANTDVFWESQKELNVGLEANMFNNKLSLVVEFFRNIRYNQLIYPGDISAVLGVGAPAVNAGKSINRGVEGQIGYQTTIGQVQFQSNFVFSYAKNKILEMREAAPAYPWLYRTGQPINQPFGYKFIGYYTQEDADKINSGATGAPPAPTNGAKIQAGDLRYQDKNEDGKIDIYDQQPIGKPNLANTTLGLTLGAAYKGFSVSVLLQGAFGYSFAVVGTGVEPFKSQFQPIHEQRWTPATAATAQFPSLTTDPLSVSSPSNYLSDYWLINAHYIRLKSVDIGYQFPSKMLPFHFKYVRLYLSAYNLFTWTNYNKYQQDPEVATSSAGDVYPNERVATLGLQVTF</sequence>
<dbReference type="SUPFAM" id="SSF56935">
    <property type="entry name" value="Porins"/>
    <property type="match status" value="1"/>
</dbReference>
<comment type="subcellular location">
    <subcellularLocation>
        <location evidence="1">Cell outer membrane</location>
        <topology evidence="1">Multi-pass membrane protein</topology>
    </subcellularLocation>
</comment>
<dbReference type="InterPro" id="IPR012910">
    <property type="entry name" value="Plug_dom"/>
</dbReference>
<evidence type="ECO:0000313" key="4">
    <source>
        <dbReference type="Proteomes" id="UP000618754"/>
    </source>
</evidence>
<proteinExistence type="inferred from homology"/>
<keyword evidence="1" id="KW-0812">Transmembrane</keyword>
<evidence type="ECO:0000259" key="2">
    <source>
        <dbReference type="Pfam" id="PF07715"/>
    </source>
</evidence>
<reference evidence="3 4" key="1">
    <citation type="submission" date="2020-09" db="EMBL/GenBank/DDBJ databases">
        <title>Novel species of Mucilaginibacter isolated from a glacier on the Tibetan Plateau.</title>
        <authorList>
            <person name="Liu Q."/>
            <person name="Xin Y.-H."/>
        </authorList>
    </citation>
    <scope>NUCLEOTIDE SEQUENCE [LARGE SCALE GENOMIC DNA]</scope>
    <source>
        <strain evidence="3 4">CGMCC 1.13878</strain>
    </source>
</reference>
<dbReference type="InterPro" id="IPR023996">
    <property type="entry name" value="TonB-dep_OMP_SusC/RagA"/>
</dbReference>
<dbReference type="InterPro" id="IPR037066">
    <property type="entry name" value="Plug_dom_sf"/>
</dbReference>
<dbReference type="Pfam" id="PF07715">
    <property type="entry name" value="Plug"/>
    <property type="match status" value="1"/>
</dbReference>
<accession>A0ABR7X8A0</accession>
<keyword evidence="1" id="KW-0472">Membrane</keyword>
<gene>
    <name evidence="3" type="ORF">IDJ75_16120</name>
</gene>
<keyword evidence="4" id="KW-1185">Reference proteome</keyword>
<evidence type="ECO:0000313" key="3">
    <source>
        <dbReference type="EMBL" id="MBD1386811.1"/>
    </source>
</evidence>
<comment type="similarity">
    <text evidence="1">Belongs to the TonB-dependent receptor family.</text>
</comment>
<keyword evidence="1" id="KW-0813">Transport</keyword>
<dbReference type="PROSITE" id="PS52016">
    <property type="entry name" value="TONB_DEPENDENT_REC_3"/>
    <property type="match status" value="1"/>
</dbReference>
<dbReference type="NCBIfam" id="TIGR04056">
    <property type="entry name" value="OMP_RagA_SusC"/>
    <property type="match status" value="1"/>
</dbReference>
<feature type="domain" description="TonB-dependent receptor plug" evidence="2">
    <location>
        <begin position="116"/>
        <end position="223"/>
    </location>
</feature>